<proteinExistence type="inferred from homology"/>
<sequence length="435" mass="50836">MAQLIYVCFRDNILNDSFKDLVNYEYDHQIKVSKPHFALKEFDKVSQLIEICNDMKKMYQKDNATISVPLFRLALEQLRVLNRIFENRTNWMIPLLYQSGEQLYDIANTLDTHKEQSGGRLQNDEEEESFLIQAGRVIHMTLNTCFKDRNENELENKKIGVFYFATLLFKLYYRIQAYGLLSNMCKVFESRLNEIDPYIRKVDNDLIIIRFKYYMGLYYGYEKNNYQLGHQWLNEAFDICRRYETIKDTHAVRTRVLLYLIPMKLMHTRQYPRLQVLQRTYRKLSNFYKPLITSICTGNLHEYDTFVRENELFLVSRNLHVTILKLRELVELKLVKVAWSCNGATTKVPLDIVARAFAFASGSRDKNRKKADAGSSKNGDSSAADDLDELECILATLIAKNYIKGYLSHTHRVMMTSKAPFPSLVKSGVTGISRG</sequence>
<dbReference type="InterPro" id="IPR045114">
    <property type="entry name" value="Csn12-like"/>
</dbReference>
<dbReference type="PANTHER" id="PTHR12732">
    <property type="entry name" value="UNCHARACTERIZED PROTEASOME COMPONENT REGION PCI-CONTAINING"/>
    <property type="match status" value="1"/>
</dbReference>
<dbReference type="PROSITE" id="PS50250">
    <property type="entry name" value="PCI"/>
    <property type="match status" value="1"/>
</dbReference>
<feature type="domain" description="PCI" evidence="2">
    <location>
        <begin position="209"/>
        <end position="421"/>
    </location>
</feature>
<name>A0ABX6F0I4_KLUMA</name>
<dbReference type="Pfam" id="PF01399">
    <property type="entry name" value="PCI"/>
    <property type="match status" value="1"/>
</dbReference>
<keyword evidence="4" id="KW-1185">Reference proteome</keyword>
<dbReference type="InterPro" id="IPR036388">
    <property type="entry name" value="WH-like_DNA-bd_sf"/>
</dbReference>
<comment type="similarity">
    <text evidence="1">Belongs to the CSN12 family.</text>
</comment>
<evidence type="ECO:0000259" key="2">
    <source>
        <dbReference type="PROSITE" id="PS50250"/>
    </source>
</evidence>
<evidence type="ECO:0000256" key="1">
    <source>
        <dbReference type="ARBA" id="ARBA00025771"/>
    </source>
</evidence>
<gene>
    <name evidence="3" type="primary">CSN12</name>
    <name evidence="3" type="ORF">FIM1_4425</name>
</gene>
<evidence type="ECO:0000313" key="3">
    <source>
        <dbReference type="EMBL" id="QGN18105.1"/>
    </source>
</evidence>
<organism evidence="3 4">
    <name type="scientific">Kluyveromyces marxianus</name>
    <name type="common">Yeast</name>
    <name type="synonym">Candida kefyr</name>
    <dbReference type="NCBI Taxonomy" id="4911"/>
    <lineage>
        <taxon>Eukaryota</taxon>
        <taxon>Fungi</taxon>
        <taxon>Dikarya</taxon>
        <taxon>Ascomycota</taxon>
        <taxon>Saccharomycotina</taxon>
        <taxon>Saccharomycetes</taxon>
        <taxon>Saccharomycetales</taxon>
        <taxon>Saccharomycetaceae</taxon>
        <taxon>Kluyveromyces</taxon>
    </lineage>
</organism>
<evidence type="ECO:0000313" key="4">
    <source>
        <dbReference type="Proteomes" id="UP000422736"/>
    </source>
</evidence>
<dbReference type="EMBL" id="CP015061">
    <property type="protein sequence ID" value="QGN18105.1"/>
    <property type="molecule type" value="Genomic_DNA"/>
</dbReference>
<reference evidence="3 4" key="1">
    <citation type="submission" date="2016-03" db="EMBL/GenBank/DDBJ databases">
        <title>How can Kluyveromyces marxianus grow so fast - potential evolutionary course in Saccharomyces Complex revealed by comparative genomics.</title>
        <authorList>
            <person name="Mo W."/>
            <person name="Lu W."/>
            <person name="Yang X."/>
            <person name="Qi J."/>
            <person name="Lv H."/>
        </authorList>
    </citation>
    <scope>NUCLEOTIDE SEQUENCE [LARGE SCALE GENOMIC DNA]</scope>
    <source>
        <strain evidence="3 4">FIM1</strain>
    </source>
</reference>
<dbReference type="SMART" id="SM00753">
    <property type="entry name" value="PAM"/>
    <property type="match status" value="1"/>
</dbReference>
<dbReference type="PANTHER" id="PTHR12732:SF0">
    <property type="entry name" value="PCI DOMAIN-CONTAINING PROTEIN 2"/>
    <property type="match status" value="1"/>
</dbReference>
<dbReference type="Proteomes" id="UP000422736">
    <property type="component" value="Chromosome 7"/>
</dbReference>
<dbReference type="InterPro" id="IPR000717">
    <property type="entry name" value="PCI_dom"/>
</dbReference>
<dbReference type="Gene3D" id="1.10.10.10">
    <property type="entry name" value="Winged helix-like DNA-binding domain superfamily/Winged helix DNA-binding domain"/>
    <property type="match status" value="1"/>
</dbReference>
<accession>A0ABX6F0I4</accession>
<protein>
    <submittedName>
        <fullName evidence="3">COP9 signalosome complex subunit 12</fullName>
    </submittedName>
</protein>